<name>A0ABR3JTR3_9AGAR</name>
<dbReference type="PANTHER" id="PTHR20961">
    <property type="entry name" value="GLYCOSYLTRANSFERASE"/>
    <property type="match status" value="1"/>
</dbReference>
<dbReference type="PANTHER" id="PTHR20961:SF38">
    <property type="entry name" value="PROTEIN O-LINKED-MANNOSE BETA-1,4-N-ACETYLGLUCOSAMINYLTRANSFERASE 2"/>
    <property type="match status" value="1"/>
</dbReference>
<keyword evidence="7" id="KW-0325">Glycoprotein</keyword>
<keyword evidence="3" id="KW-0808">Transferase</keyword>
<dbReference type="InterPro" id="IPR007657">
    <property type="entry name" value="Glycosyltransferase_61"/>
</dbReference>
<evidence type="ECO:0000259" key="8">
    <source>
        <dbReference type="Pfam" id="PF04577"/>
    </source>
</evidence>
<evidence type="ECO:0000256" key="5">
    <source>
        <dbReference type="ARBA" id="ARBA00022989"/>
    </source>
</evidence>
<comment type="subcellular location">
    <subcellularLocation>
        <location evidence="1">Membrane</location>
        <topology evidence="1">Single-pass membrane protein</topology>
    </subcellularLocation>
</comment>
<keyword evidence="4" id="KW-0812">Transmembrane</keyword>
<dbReference type="Proteomes" id="UP001556367">
    <property type="component" value="Unassembled WGS sequence"/>
</dbReference>
<evidence type="ECO:0000313" key="9">
    <source>
        <dbReference type="EMBL" id="KAL0959223.1"/>
    </source>
</evidence>
<evidence type="ECO:0000313" key="10">
    <source>
        <dbReference type="Proteomes" id="UP001556367"/>
    </source>
</evidence>
<sequence length="484" mass="54615">MSGLMALFPTSTRRPSRFIVMFTVVAAVVVFALVMNGESAILANAGVDRLCSGVDSALLDWSHQSPSHVQTPLSTGLNAMDLTRSWHKHETKFMRGHAGFMMFENLYLHKGVFYAITSDPSSIPETDKILSDPPIPKDTYDINPPATSKRWQVLTPAEADQSLGGRTAGVLAGTSMLFNDGPGKRGFLAHYFHFVAEVFGGGWRVMASSPSNLAKNSAADMSFPARIMMPRGDDWRDTRASLIVWFLSTILPNTAVEDVYQWEDRVKSGATHVFSEIVIVDRWTAHRAQGSQAQIWNKMTADIMASKAPVDWWAPLRTSLMHRLGIENNHRDRPVVTYIDRQATTRRLVDEDHTVLAAALTKFGEEHNVEVNQVQMEFLSKKDQFDISTRTNIVIGVHGNGLTHQMWMKPGGKVLEFYDTGGFMRDYQLLAEAMHHTHYVIWNDTIEDSWREKQRTQTTPNFHNVRLHAPFIIELLTTLVKEYR</sequence>
<comment type="caution">
    <text evidence="9">The sequence shown here is derived from an EMBL/GenBank/DDBJ whole genome shotgun (WGS) entry which is preliminary data.</text>
</comment>
<evidence type="ECO:0000256" key="1">
    <source>
        <dbReference type="ARBA" id="ARBA00004167"/>
    </source>
</evidence>
<protein>
    <recommendedName>
        <fullName evidence="8">Glycosyltransferase 61 catalytic domain-containing protein</fullName>
    </recommendedName>
</protein>
<evidence type="ECO:0000256" key="2">
    <source>
        <dbReference type="ARBA" id="ARBA00022676"/>
    </source>
</evidence>
<proteinExistence type="predicted"/>
<evidence type="ECO:0000256" key="6">
    <source>
        <dbReference type="ARBA" id="ARBA00023136"/>
    </source>
</evidence>
<organism evidence="9 10">
    <name type="scientific">Hohenbuehelia grisea</name>
    <dbReference type="NCBI Taxonomy" id="104357"/>
    <lineage>
        <taxon>Eukaryota</taxon>
        <taxon>Fungi</taxon>
        <taxon>Dikarya</taxon>
        <taxon>Basidiomycota</taxon>
        <taxon>Agaricomycotina</taxon>
        <taxon>Agaricomycetes</taxon>
        <taxon>Agaricomycetidae</taxon>
        <taxon>Agaricales</taxon>
        <taxon>Pleurotineae</taxon>
        <taxon>Pleurotaceae</taxon>
        <taxon>Hohenbuehelia</taxon>
    </lineage>
</organism>
<evidence type="ECO:0000256" key="3">
    <source>
        <dbReference type="ARBA" id="ARBA00022679"/>
    </source>
</evidence>
<feature type="domain" description="Glycosyltransferase 61 catalytic" evidence="8">
    <location>
        <begin position="308"/>
        <end position="414"/>
    </location>
</feature>
<evidence type="ECO:0000256" key="4">
    <source>
        <dbReference type="ARBA" id="ARBA00022692"/>
    </source>
</evidence>
<dbReference type="Pfam" id="PF04577">
    <property type="entry name" value="Glyco_transf_61"/>
    <property type="match status" value="1"/>
</dbReference>
<keyword evidence="2" id="KW-0328">Glycosyltransferase</keyword>
<keyword evidence="5" id="KW-1133">Transmembrane helix</keyword>
<gene>
    <name evidence="9" type="ORF">HGRIS_014501</name>
</gene>
<reference evidence="10" key="1">
    <citation type="submission" date="2024-06" db="EMBL/GenBank/DDBJ databases">
        <title>Multi-omics analyses provide insights into the biosynthesis of the anticancer antibiotic pleurotin in Hohenbuehelia grisea.</title>
        <authorList>
            <person name="Weaver J.A."/>
            <person name="Alberti F."/>
        </authorList>
    </citation>
    <scope>NUCLEOTIDE SEQUENCE [LARGE SCALE GENOMIC DNA]</scope>
    <source>
        <strain evidence="10">T-177</strain>
    </source>
</reference>
<dbReference type="EMBL" id="JASNQZ010000003">
    <property type="protein sequence ID" value="KAL0959223.1"/>
    <property type="molecule type" value="Genomic_DNA"/>
</dbReference>
<dbReference type="InterPro" id="IPR049625">
    <property type="entry name" value="Glyco_transf_61_cat"/>
</dbReference>
<keyword evidence="10" id="KW-1185">Reference proteome</keyword>
<keyword evidence="6" id="KW-0472">Membrane</keyword>
<evidence type="ECO:0000256" key="7">
    <source>
        <dbReference type="ARBA" id="ARBA00023180"/>
    </source>
</evidence>
<accession>A0ABR3JTR3</accession>